<evidence type="ECO:0008006" key="3">
    <source>
        <dbReference type="Google" id="ProtNLM"/>
    </source>
</evidence>
<dbReference type="AlphaFoldDB" id="A0A197KGK1"/>
<dbReference type="PANTHER" id="PTHR38926:SF72">
    <property type="entry name" value="IM:7136021-RELATED"/>
    <property type="match status" value="1"/>
</dbReference>
<sequence length="847" mass="94694">MSTPFLDELSGKSDIQMGCAAATGGTFHDTVTFSCSPRKFISALIQTSATTWDIVFLDHFYYSSGTSVESADPLVQQTQFVGGCQEELESHQDSWSQGAGLGLPFCQICATRCLSIDFSEIHVSTDINDFNGAFKFVARRSSRLQILSFTNLFRTSQGFDFSLLASFASHSTLTVLQIASHRASDQRLVLAILKNNPHCLRKLSLDCLFQGLCKVERSRNAEATVMDSDRMYEWRQFESLRILSVDCQYGACESWVHHPILKNAPHLKYLKTGCYVDIEDEDNDITDFAGYRHTVDVVSTACPEIQHGGLIQAYPKGHKSLNFEMPESGQEEVISALLNSSALTLKSVVIELYPNIPPVSKEAVARMVEECPQLEELDINCQCHTDPSVECLHVELEAFAEAQGKPLYDMSTAPPPSTIFELPPVLDRICEHIRGRDIDNCRLVCKEWASLFDIYRWQSIYFDPPSDKHGPKPASVLRNSSRTRRLNITVSQLSSLLEQQEQPASPAGQSQGQGEIFSNVRYLTLRGGDSYQGDNNFVAANRTFRFIATMAMQLREVFLPQLMADSSLGFDYSLLSSFVIHPTLTEISLSGEMVCSDPVLTLAILKHCPPSLQRLSMCCICLGDDHAERIQMAASIVAKSERSYQWPRFECLKDLSIGCDYGGVGSCETWVHIPILKNAPRLRKLNLFSFYSRDEIGLESFRQILETTITHCPNINHLRVDPGANPLPVADLVRLIQVYPKGLEFLMIAMPKTDQDQILNAVLQTSRSTLESLYLDFGAFTPAAIPEASIHHLIRECSKLRELEVLCTCARLIPDDDYDAPEPCVHHTFRTFIEAQGLEPSGGYTEY</sequence>
<dbReference type="InterPro" id="IPR032675">
    <property type="entry name" value="LRR_dom_sf"/>
</dbReference>
<dbReference type="OrthoDB" id="2433534at2759"/>
<dbReference type="PANTHER" id="PTHR38926">
    <property type="entry name" value="F-BOX DOMAIN CONTAINING PROTEIN, EXPRESSED"/>
    <property type="match status" value="1"/>
</dbReference>
<organism evidence="1 2">
    <name type="scientific">Linnemannia elongata AG-77</name>
    <dbReference type="NCBI Taxonomy" id="1314771"/>
    <lineage>
        <taxon>Eukaryota</taxon>
        <taxon>Fungi</taxon>
        <taxon>Fungi incertae sedis</taxon>
        <taxon>Mucoromycota</taxon>
        <taxon>Mortierellomycotina</taxon>
        <taxon>Mortierellomycetes</taxon>
        <taxon>Mortierellales</taxon>
        <taxon>Mortierellaceae</taxon>
        <taxon>Linnemannia</taxon>
    </lineage>
</organism>
<dbReference type="Proteomes" id="UP000078512">
    <property type="component" value="Unassembled WGS sequence"/>
</dbReference>
<dbReference type="SUPFAM" id="SSF52047">
    <property type="entry name" value="RNI-like"/>
    <property type="match status" value="1"/>
</dbReference>
<proteinExistence type="predicted"/>
<evidence type="ECO:0000313" key="2">
    <source>
        <dbReference type="Proteomes" id="UP000078512"/>
    </source>
</evidence>
<reference evidence="1 2" key="1">
    <citation type="submission" date="2016-05" db="EMBL/GenBank/DDBJ databases">
        <title>Genome sequencing reveals origins of a unique bacterial endosymbiosis in the earliest lineages of terrestrial Fungi.</title>
        <authorList>
            <consortium name="DOE Joint Genome Institute"/>
            <person name="Uehling J."/>
            <person name="Gryganskyi A."/>
            <person name="Hameed K."/>
            <person name="Tschaplinski T."/>
            <person name="Misztal P."/>
            <person name="Wu S."/>
            <person name="Desiro A."/>
            <person name="Vande Pol N."/>
            <person name="Du Z.-Y."/>
            <person name="Zienkiewicz A."/>
            <person name="Zienkiewicz K."/>
            <person name="Morin E."/>
            <person name="Tisserant E."/>
            <person name="Splivallo R."/>
            <person name="Hainaut M."/>
            <person name="Henrissat B."/>
            <person name="Ohm R."/>
            <person name="Kuo A."/>
            <person name="Yan J."/>
            <person name="Lipzen A."/>
            <person name="Nolan M."/>
            <person name="Labutti K."/>
            <person name="Barry K."/>
            <person name="Goldstein A."/>
            <person name="Labbe J."/>
            <person name="Schadt C."/>
            <person name="Tuskan G."/>
            <person name="Grigoriev I."/>
            <person name="Martin F."/>
            <person name="Vilgalys R."/>
            <person name="Bonito G."/>
        </authorList>
    </citation>
    <scope>NUCLEOTIDE SEQUENCE [LARGE SCALE GENOMIC DNA]</scope>
    <source>
        <strain evidence="1 2">AG-77</strain>
    </source>
</reference>
<dbReference type="Gene3D" id="3.80.10.10">
    <property type="entry name" value="Ribonuclease Inhibitor"/>
    <property type="match status" value="2"/>
</dbReference>
<accession>A0A197KGK1</accession>
<gene>
    <name evidence="1" type="ORF">K457DRAFT_120000</name>
</gene>
<dbReference type="EMBL" id="KV442011">
    <property type="protein sequence ID" value="OAQ36660.1"/>
    <property type="molecule type" value="Genomic_DNA"/>
</dbReference>
<keyword evidence="2" id="KW-1185">Reference proteome</keyword>
<evidence type="ECO:0000313" key="1">
    <source>
        <dbReference type="EMBL" id="OAQ36660.1"/>
    </source>
</evidence>
<name>A0A197KGK1_9FUNG</name>
<protein>
    <recommendedName>
        <fullName evidence="3">F-box domain-containing protein</fullName>
    </recommendedName>
</protein>